<dbReference type="OrthoDB" id="7469010at2"/>
<reference evidence="1 2" key="1">
    <citation type="submission" date="2016-10" db="EMBL/GenBank/DDBJ databases">
        <authorList>
            <person name="de Groot N.N."/>
        </authorList>
    </citation>
    <scope>NUCLEOTIDE SEQUENCE [LARGE SCALE GENOMIC DNA]</scope>
    <source>
        <strain evidence="1 2">DSM 6059</strain>
    </source>
</reference>
<evidence type="ECO:0000313" key="2">
    <source>
        <dbReference type="Proteomes" id="UP000198862"/>
    </source>
</evidence>
<dbReference type="AlphaFoldDB" id="A0A1I1TIM9"/>
<evidence type="ECO:0000313" key="1">
    <source>
        <dbReference type="EMBL" id="SFD55340.1"/>
    </source>
</evidence>
<organism evidence="1 2">
    <name type="scientific">Pseudoalteromonas denitrificans DSM 6059</name>
    <dbReference type="NCBI Taxonomy" id="1123010"/>
    <lineage>
        <taxon>Bacteria</taxon>
        <taxon>Pseudomonadati</taxon>
        <taxon>Pseudomonadota</taxon>
        <taxon>Gammaproteobacteria</taxon>
        <taxon>Alteromonadales</taxon>
        <taxon>Pseudoalteromonadaceae</taxon>
        <taxon>Pseudoalteromonas</taxon>
    </lineage>
</organism>
<dbReference type="STRING" id="1123010.SAMN02745724_04834"/>
<sequence length="201" mass="22369">MLLLPLPKKPKTCVFRLVPNSQSYVSKANNASEIYDLEGAYWEFEIEIANVPEKDALTLDAFMASLRGQVGTFLMFDYRREQLDKSFSAFVAGANQDGNTLLIDGLPVSQTLAVAGERFQLGDGSAAELKMLTKDLVSDAFGRANIVFESPMRVIPFDNTPLYFKQPKGVFRLADNKQGIASARYKNGIVISWRIKGREAF</sequence>
<name>A0A1I1TIM9_9GAMM</name>
<dbReference type="RefSeq" id="WP_091990858.1">
    <property type="nucleotide sequence ID" value="NZ_FOLO01000067.1"/>
</dbReference>
<dbReference type="EMBL" id="FOLO01000067">
    <property type="protein sequence ID" value="SFD55340.1"/>
    <property type="molecule type" value="Genomic_DNA"/>
</dbReference>
<dbReference type="Proteomes" id="UP000198862">
    <property type="component" value="Unassembled WGS sequence"/>
</dbReference>
<protein>
    <submittedName>
        <fullName evidence="1">Uncharacterized protein</fullName>
    </submittedName>
</protein>
<accession>A0A1I1TIM9</accession>
<proteinExistence type="predicted"/>
<gene>
    <name evidence="1" type="ORF">SAMN02745724_04834</name>
</gene>
<keyword evidence="2" id="KW-1185">Reference proteome</keyword>